<dbReference type="Gene3D" id="3.10.450.50">
    <property type="match status" value="1"/>
</dbReference>
<dbReference type="STRING" id="1137993.SAMN05660209_04403"/>
<dbReference type="AlphaFoldDB" id="A0A1H3PMD0"/>
<organism evidence="1 2">
    <name type="scientific">Geodermatophilus africanus</name>
    <dbReference type="NCBI Taxonomy" id="1137993"/>
    <lineage>
        <taxon>Bacteria</taxon>
        <taxon>Bacillati</taxon>
        <taxon>Actinomycetota</taxon>
        <taxon>Actinomycetes</taxon>
        <taxon>Geodermatophilales</taxon>
        <taxon>Geodermatophilaceae</taxon>
        <taxon>Geodermatophilus</taxon>
    </lineage>
</organism>
<reference evidence="2" key="1">
    <citation type="submission" date="2016-10" db="EMBL/GenBank/DDBJ databases">
        <authorList>
            <person name="Varghese N."/>
            <person name="Submissions S."/>
        </authorList>
    </citation>
    <scope>NUCLEOTIDE SEQUENCE [LARGE SCALE GENOMIC DNA]</scope>
    <source>
        <strain evidence="2">DSM 45422</strain>
    </source>
</reference>
<dbReference type="Proteomes" id="UP000198921">
    <property type="component" value="Unassembled WGS sequence"/>
</dbReference>
<dbReference type="SUPFAM" id="SSF54427">
    <property type="entry name" value="NTF2-like"/>
    <property type="match status" value="1"/>
</dbReference>
<name>A0A1H3PMD0_9ACTN</name>
<protein>
    <submittedName>
        <fullName evidence="1">SnoaL-like domain-containing protein</fullName>
    </submittedName>
</protein>
<dbReference type="InterPro" id="IPR032710">
    <property type="entry name" value="NTF2-like_dom_sf"/>
</dbReference>
<sequence>MWRETDAAARRTLLDTCWAEDGVYCDPLTRVEGRDGLSSLIGSFQENPSARIDVVSGVDEHDGYLRFAWRMPAADGSVAVEGTDFGEVDGEGTLRRIVGFVGPLPT</sequence>
<gene>
    <name evidence="1" type="ORF">SAMN05660209_04403</name>
</gene>
<proteinExistence type="predicted"/>
<evidence type="ECO:0000313" key="1">
    <source>
        <dbReference type="EMBL" id="SDZ02168.1"/>
    </source>
</evidence>
<dbReference type="EMBL" id="FNOT01000016">
    <property type="protein sequence ID" value="SDZ02168.1"/>
    <property type="molecule type" value="Genomic_DNA"/>
</dbReference>
<evidence type="ECO:0000313" key="2">
    <source>
        <dbReference type="Proteomes" id="UP000198921"/>
    </source>
</evidence>
<keyword evidence="2" id="KW-1185">Reference proteome</keyword>
<accession>A0A1H3PMD0</accession>